<accession>A0A0L0G6X4</accession>
<feature type="region of interest" description="Disordered" evidence="1">
    <location>
        <begin position="1"/>
        <end position="43"/>
    </location>
</feature>
<organism evidence="2 3">
    <name type="scientific">Sphaeroforma arctica JP610</name>
    <dbReference type="NCBI Taxonomy" id="667725"/>
    <lineage>
        <taxon>Eukaryota</taxon>
        <taxon>Ichthyosporea</taxon>
        <taxon>Ichthyophonida</taxon>
        <taxon>Sphaeroforma</taxon>
    </lineage>
</organism>
<evidence type="ECO:0000313" key="2">
    <source>
        <dbReference type="EMBL" id="KNC84674.1"/>
    </source>
</evidence>
<feature type="compositionally biased region" description="Low complexity" evidence="1">
    <location>
        <begin position="23"/>
        <end position="41"/>
    </location>
</feature>
<reference evidence="2 3" key="1">
    <citation type="submission" date="2011-02" db="EMBL/GenBank/DDBJ databases">
        <title>The Genome Sequence of Sphaeroforma arctica JP610.</title>
        <authorList>
            <consortium name="The Broad Institute Genome Sequencing Platform"/>
            <person name="Russ C."/>
            <person name="Cuomo C."/>
            <person name="Young S.K."/>
            <person name="Zeng Q."/>
            <person name="Gargeya S."/>
            <person name="Alvarado L."/>
            <person name="Berlin A."/>
            <person name="Chapman S.B."/>
            <person name="Chen Z."/>
            <person name="Freedman E."/>
            <person name="Gellesch M."/>
            <person name="Goldberg J."/>
            <person name="Griggs A."/>
            <person name="Gujja S."/>
            <person name="Heilman E."/>
            <person name="Heiman D."/>
            <person name="Howarth C."/>
            <person name="Mehta T."/>
            <person name="Neiman D."/>
            <person name="Pearson M."/>
            <person name="Roberts A."/>
            <person name="Saif S."/>
            <person name="Shea T."/>
            <person name="Shenoy N."/>
            <person name="Sisk P."/>
            <person name="Stolte C."/>
            <person name="Sykes S."/>
            <person name="White J."/>
            <person name="Yandava C."/>
            <person name="Burger G."/>
            <person name="Gray M.W."/>
            <person name="Holland P.W.H."/>
            <person name="King N."/>
            <person name="Lang F.B.F."/>
            <person name="Roger A.J."/>
            <person name="Ruiz-Trillo I."/>
            <person name="Haas B."/>
            <person name="Nusbaum C."/>
            <person name="Birren B."/>
        </authorList>
    </citation>
    <scope>NUCLEOTIDE SEQUENCE [LARGE SCALE GENOMIC DNA]</scope>
    <source>
        <strain evidence="2 3">JP610</strain>
    </source>
</reference>
<evidence type="ECO:0000313" key="3">
    <source>
        <dbReference type="Proteomes" id="UP000054560"/>
    </source>
</evidence>
<protein>
    <submittedName>
        <fullName evidence="2">Uncharacterized protein</fullName>
    </submittedName>
</protein>
<dbReference type="GeneID" id="25903612"/>
<proteinExistence type="predicted"/>
<name>A0A0L0G6X4_9EUKA</name>
<gene>
    <name evidence="2" type="ORF">SARC_03108</name>
</gene>
<keyword evidence="3" id="KW-1185">Reference proteome</keyword>
<dbReference type="RefSeq" id="XP_014158576.1">
    <property type="nucleotide sequence ID" value="XM_014303101.1"/>
</dbReference>
<evidence type="ECO:0000256" key="1">
    <source>
        <dbReference type="SAM" id="MobiDB-lite"/>
    </source>
</evidence>
<dbReference type="Proteomes" id="UP000054560">
    <property type="component" value="Unassembled WGS sequence"/>
</dbReference>
<sequence length="357" mass="40802">MPTATRAGVYGGEEGSEGADDVGVSPMGGPSPGNSSGQPTPAGVPIVASAMRLEIDKNICQCNHVMVSRFVSKLEQTAPVPIPTLHKMRVGIYDQQPERRMPLVDAELRRRYDHAINDCGDDEEDQLIQISLYISELELMRSRLGDQINEPPLAKLLKTSEFPKMPKDSYFRMENCEDILEFTTQCSDIFLAKSMPLCQYPALVRSLLDSTDATEKTKSVLNNLRDYETHATKHIKDPEQFNRIIIDRLRPHPVDYLLEKFLNDLQNKKMNVEVRTERVHKTMAMLEERYRDSDKEPIHFQILKVQRYQALKYYGLQPVVDTLIKGDKQPDGSEGHLSDIEHTKLHTMTETHIRRRL</sequence>
<dbReference type="EMBL" id="KQ241748">
    <property type="protein sequence ID" value="KNC84674.1"/>
    <property type="molecule type" value="Genomic_DNA"/>
</dbReference>
<dbReference type="AlphaFoldDB" id="A0A0L0G6X4"/>